<reference evidence="13 14" key="1">
    <citation type="submission" date="2018-03" db="EMBL/GenBank/DDBJ databases">
        <title>Genomic Encyclopedia of Archaeal and Bacterial Type Strains, Phase II (KMG-II): from individual species to whole genera.</title>
        <authorList>
            <person name="Goeker M."/>
        </authorList>
    </citation>
    <scope>NUCLEOTIDE SEQUENCE [LARGE SCALE GENOMIC DNA]</scope>
    <source>
        <strain evidence="13 14">DSM 45348</strain>
    </source>
</reference>
<keyword evidence="10" id="KW-1133">Transmembrane helix</keyword>
<comment type="pathway">
    <text evidence="1">Lipid metabolism.</text>
</comment>
<dbReference type="CDD" id="cd00830">
    <property type="entry name" value="KAS_III"/>
    <property type="match status" value="1"/>
</dbReference>
<dbReference type="GO" id="GO:0004315">
    <property type="term" value="F:3-oxoacyl-[acyl-carrier-protein] synthase activity"/>
    <property type="evidence" value="ECO:0007669"/>
    <property type="project" value="InterPro"/>
</dbReference>
<evidence type="ECO:0000259" key="12">
    <source>
        <dbReference type="Pfam" id="PF08545"/>
    </source>
</evidence>
<proteinExistence type="inferred from homology"/>
<keyword evidence="14" id="KW-1185">Reference proteome</keyword>
<evidence type="ECO:0000256" key="8">
    <source>
        <dbReference type="ARBA" id="ARBA00023160"/>
    </source>
</evidence>
<keyword evidence="4" id="KW-0444">Lipid biosynthesis</keyword>
<evidence type="ECO:0000256" key="5">
    <source>
        <dbReference type="ARBA" id="ARBA00022679"/>
    </source>
</evidence>
<keyword evidence="9" id="KW-0012">Acyltransferase</keyword>
<keyword evidence="6" id="KW-0276">Fatty acid metabolism</keyword>
<keyword evidence="3" id="KW-0963">Cytoplasm</keyword>
<comment type="caution">
    <text evidence="13">The sequence shown here is derived from an EMBL/GenBank/DDBJ whole genome shotgun (WGS) entry which is preliminary data.</text>
</comment>
<dbReference type="OrthoDB" id="9815506at2"/>
<dbReference type="InterPro" id="IPR013747">
    <property type="entry name" value="ACP_syn_III_C"/>
</dbReference>
<dbReference type="InterPro" id="IPR013751">
    <property type="entry name" value="ACP_syn_III_N"/>
</dbReference>
<feature type="domain" description="Beta-ketoacyl-[acyl-carrier-protein] synthase III N-terminal" evidence="12">
    <location>
        <begin position="105"/>
        <end position="170"/>
    </location>
</feature>
<dbReference type="PANTHER" id="PTHR34069:SF2">
    <property type="entry name" value="BETA-KETOACYL-[ACYL-CARRIER-PROTEIN] SYNTHASE III"/>
    <property type="match status" value="1"/>
</dbReference>
<evidence type="ECO:0000256" key="3">
    <source>
        <dbReference type="ARBA" id="ARBA00022490"/>
    </source>
</evidence>
<protein>
    <submittedName>
        <fullName evidence="13">3-oxoacyl-[acyl-carrier-protein] synthase III</fullName>
    </submittedName>
</protein>
<evidence type="ECO:0000256" key="1">
    <source>
        <dbReference type="ARBA" id="ARBA00005189"/>
    </source>
</evidence>
<feature type="transmembrane region" description="Helical" evidence="10">
    <location>
        <begin position="288"/>
        <end position="309"/>
    </location>
</feature>
<evidence type="ECO:0000256" key="6">
    <source>
        <dbReference type="ARBA" id="ARBA00022832"/>
    </source>
</evidence>
<evidence type="ECO:0000256" key="2">
    <source>
        <dbReference type="ARBA" id="ARBA00008642"/>
    </source>
</evidence>
<dbReference type="AlphaFoldDB" id="A0A2T0SAP5"/>
<dbReference type="NCBIfam" id="TIGR00747">
    <property type="entry name" value="fabH"/>
    <property type="match status" value="1"/>
</dbReference>
<dbReference type="EMBL" id="PVZG01000004">
    <property type="protein sequence ID" value="PRY30497.1"/>
    <property type="molecule type" value="Genomic_DNA"/>
</dbReference>
<dbReference type="GO" id="GO:0006633">
    <property type="term" value="P:fatty acid biosynthetic process"/>
    <property type="evidence" value="ECO:0007669"/>
    <property type="project" value="UniProtKB-KW"/>
</dbReference>
<keyword evidence="10" id="KW-0812">Transmembrane</keyword>
<dbReference type="PANTHER" id="PTHR34069">
    <property type="entry name" value="3-OXOACYL-[ACYL-CARRIER-PROTEIN] SYNTHASE 3"/>
    <property type="match status" value="1"/>
</dbReference>
<evidence type="ECO:0000256" key="4">
    <source>
        <dbReference type="ARBA" id="ARBA00022516"/>
    </source>
</evidence>
<name>A0A2T0SAP5_9ACTN</name>
<keyword evidence="5" id="KW-0808">Transferase</keyword>
<sequence>MPATIIGTGAALPRQAIANDAFEKLGTSDEWIVRRTGIRQRHWLSGDETLGGLAAGACDAALTDAGVSAADITHVVVATITSDWVTPALAVDVADRLGVPRPAAFDLQAACAGFLYALDHASALIETGRARHVLICGADALSRITDRDDRATAILLGDAAGAVVVSDVPDAPEPSFVLASAGEHRELLYANRADGLLRMQGREVYEHAVDLMVQAAEQLLESRGQDVKDLDLFIAHQANARIIQAVAARLNLPPERVYANVDRVANTSAASIPVALAQARREQTLRPAGLLGMAAFGSGLTWGAGVMSWRLAR</sequence>
<dbReference type="InterPro" id="IPR016039">
    <property type="entry name" value="Thiolase-like"/>
</dbReference>
<keyword evidence="7" id="KW-0443">Lipid metabolism</keyword>
<dbReference type="SUPFAM" id="SSF53901">
    <property type="entry name" value="Thiolase-like"/>
    <property type="match status" value="1"/>
</dbReference>
<accession>A0A2T0SAP5</accession>
<evidence type="ECO:0000256" key="10">
    <source>
        <dbReference type="SAM" id="Phobius"/>
    </source>
</evidence>
<evidence type="ECO:0000256" key="9">
    <source>
        <dbReference type="ARBA" id="ARBA00023315"/>
    </source>
</evidence>
<keyword evidence="8" id="KW-0275">Fatty acid biosynthesis</keyword>
<dbReference type="GO" id="GO:0044550">
    <property type="term" value="P:secondary metabolite biosynthetic process"/>
    <property type="evidence" value="ECO:0007669"/>
    <property type="project" value="TreeGrafter"/>
</dbReference>
<dbReference type="RefSeq" id="WP_106126142.1">
    <property type="nucleotide sequence ID" value="NZ_PVZG01000004.1"/>
</dbReference>
<evidence type="ECO:0000313" key="14">
    <source>
        <dbReference type="Proteomes" id="UP000239209"/>
    </source>
</evidence>
<evidence type="ECO:0000256" key="7">
    <source>
        <dbReference type="ARBA" id="ARBA00023098"/>
    </source>
</evidence>
<dbReference type="Pfam" id="PF08541">
    <property type="entry name" value="ACP_syn_III_C"/>
    <property type="match status" value="1"/>
</dbReference>
<evidence type="ECO:0000313" key="13">
    <source>
        <dbReference type="EMBL" id="PRY30497.1"/>
    </source>
</evidence>
<dbReference type="NCBIfam" id="NF006829">
    <property type="entry name" value="PRK09352.1"/>
    <property type="match status" value="1"/>
</dbReference>
<dbReference type="Pfam" id="PF08545">
    <property type="entry name" value="ACP_syn_III"/>
    <property type="match status" value="1"/>
</dbReference>
<keyword evidence="10" id="KW-0472">Membrane</keyword>
<dbReference type="InterPro" id="IPR004655">
    <property type="entry name" value="FabH"/>
</dbReference>
<evidence type="ECO:0000259" key="11">
    <source>
        <dbReference type="Pfam" id="PF08541"/>
    </source>
</evidence>
<dbReference type="Proteomes" id="UP000239209">
    <property type="component" value="Unassembled WGS sequence"/>
</dbReference>
<gene>
    <name evidence="13" type="ORF">CLV70_10449</name>
</gene>
<organism evidence="13 14">
    <name type="scientific">Pseudosporangium ferrugineum</name>
    <dbReference type="NCBI Taxonomy" id="439699"/>
    <lineage>
        <taxon>Bacteria</taxon>
        <taxon>Bacillati</taxon>
        <taxon>Actinomycetota</taxon>
        <taxon>Actinomycetes</taxon>
        <taxon>Micromonosporales</taxon>
        <taxon>Micromonosporaceae</taxon>
        <taxon>Pseudosporangium</taxon>
    </lineage>
</organism>
<feature type="domain" description="Beta-ketoacyl-[acyl-carrier-protein] synthase III C-terminal" evidence="11">
    <location>
        <begin position="220"/>
        <end position="309"/>
    </location>
</feature>
<comment type="similarity">
    <text evidence="2">Belongs to the thiolase-like superfamily. FabH family.</text>
</comment>
<dbReference type="Gene3D" id="3.40.47.10">
    <property type="match status" value="1"/>
</dbReference>